<proteinExistence type="predicted"/>
<comment type="caution">
    <text evidence="4">The sequence shown here is derived from an EMBL/GenBank/DDBJ whole genome shotgun (WGS) entry which is preliminary data.</text>
</comment>
<dbReference type="InterPro" id="IPR024973">
    <property type="entry name" value="ESPR"/>
</dbReference>
<protein>
    <submittedName>
        <fullName evidence="4">Trimeric autotransporter adhesin</fullName>
    </submittedName>
</protein>
<feature type="domain" description="Trimeric autotransporter adhesin YadA-like head" evidence="1">
    <location>
        <begin position="414"/>
        <end position="440"/>
    </location>
</feature>
<feature type="domain" description="Trimeric autotransporter adhesin YadA-like stalk" evidence="2">
    <location>
        <begin position="791"/>
        <end position="830"/>
    </location>
</feature>
<keyword evidence="5" id="KW-1185">Reference proteome</keyword>
<feature type="domain" description="ESPR" evidence="3">
    <location>
        <begin position="1"/>
        <end position="40"/>
    </location>
</feature>
<dbReference type="Gene3D" id="2.20.70.140">
    <property type="match status" value="1"/>
</dbReference>
<dbReference type="InterPro" id="IPR008640">
    <property type="entry name" value="Adhesin_Head_dom"/>
</dbReference>
<dbReference type="Pfam" id="PF13018">
    <property type="entry name" value="ESPR"/>
    <property type="match status" value="1"/>
</dbReference>
<dbReference type="AlphaFoldDB" id="A0A4R1XWH4"/>
<organism evidence="4 5">
    <name type="scientific">Acinetobacter calcoaceticus</name>
    <dbReference type="NCBI Taxonomy" id="471"/>
    <lineage>
        <taxon>Bacteria</taxon>
        <taxon>Pseudomonadati</taxon>
        <taxon>Pseudomonadota</taxon>
        <taxon>Gammaproteobacteria</taxon>
        <taxon>Moraxellales</taxon>
        <taxon>Moraxellaceae</taxon>
        <taxon>Acinetobacter</taxon>
        <taxon>Acinetobacter calcoaceticus/baumannii complex</taxon>
    </lineage>
</organism>
<feature type="domain" description="Trimeric autotransporter adhesin YadA-like head" evidence="1">
    <location>
        <begin position="906"/>
        <end position="932"/>
    </location>
</feature>
<dbReference type="Gene3D" id="6.10.250.2040">
    <property type="match status" value="1"/>
</dbReference>
<feature type="non-terminal residue" evidence="4">
    <location>
        <position position="1198"/>
    </location>
</feature>
<dbReference type="Pfam" id="PF05658">
    <property type="entry name" value="YadA_head"/>
    <property type="match status" value="11"/>
</dbReference>
<reference evidence="4 5" key="1">
    <citation type="submission" date="2019-03" db="EMBL/GenBank/DDBJ databases">
        <title>Genomic analyses of the natural microbiome of Caenorhabditis elegans.</title>
        <authorList>
            <person name="Samuel B."/>
        </authorList>
    </citation>
    <scope>NUCLEOTIDE SEQUENCE [LARGE SCALE GENOMIC DNA]</scope>
    <source>
        <strain evidence="4 5">JUb89</strain>
    </source>
</reference>
<feature type="domain" description="Trimeric autotransporter adhesin YadA-like head" evidence="1">
    <location>
        <begin position="197"/>
        <end position="223"/>
    </location>
</feature>
<feature type="domain" description="Trimeric autotransporter adhesin YadA-like stalk" evidence="2">
    <location>
        <begin position="671"/>
        <end position="699"/>
    </location>
</feature>
<accession>A0A4R1XWH4</accession>
<evidence type="ECO:0000259" key="1">
    <source>
        <dbReference type="Pfam" id="PF05658"/>
    </source>
</evidence>
<feature type="domain" description="Trimeric autotransporter adhesin YadA-like head" evidence="1">
    <location>
        <begin position="481"/>
        <end position="505"/>
    </location>
</feature>
<dbReference type="InterPro" id="IPR008635">
    <property type="entry name" value="Coiled_stalk_dom"/>
</dbReference>
<feature type="domain" description="Trimeric autotransporter adhesin YadA-like stalk" evidence="2">
    <location>
        <begin position="1098"/>
        <end position="1137"/>
    </location>
</feature>
<feature type="domain" description="Trimeric autotransporter adhesin YadA-like head" evidence="1">
    <location>
        <begin position="226"/>
        <end position="249"/>
    </location>
</feature>
<dbReference type="Proteomes" id="UP000294963">
    <property type="component" value="Unassembled WGS sequence"/>
</dbReference>
<feature type="domain" description="Trimeric autotransporter adhesin YadA-like head" evidence="1">
    <location>
        <begin position="163"/>
        <end position="184"/>
    </location>
</feature>
<dbReference type="CDD" id="cd12820">
    <property type="entry name" value="LbR_YadA-like"/>
    <property type="match status" value="2"/>
</dbReference>
<evidence type="ECO:0000259" key="3">
    <source>
        <dbReference type="Pfam" id="PF13018"/>
    </source>
</evidence>
<name>A0A4R1XWH4_ACICA</name>
<gene>
    <name evidence="4" type="ORF">EC844_112101</name>
</gene>
<dbReference type="GO" id="GO:0019867">
    <property type="term" value="C:outer membrane"/>
    <property type="evidence" value="ECO:0007669"/>
    <property type="project" value="InterPro"/>
</dbReference>
<dbReference type="SUPFAM" id="SSF101967">
    <property type="entry name" value="Adhesin YadA, collagen-binding domain"/>
    <property type="match status" value="7"/>
</dbReference>
<feature type="domain" description="Trimeric autotransporter adhesin YadA-like head" evidence="1">
    <location>
        <begin position="934"/>
        <end position="960"/>
    </location>
</feature>
<dbReference type="InterPro" id="IPR011049">
    <property type="entry name" value="Serralysin-like_metalloprot_C"/>
</dbReference>
<feature type="domain" description="Trimeric autotransporter adhesin YadA-like head" evidence="1">
    <location>
        <begin position="132"/>
        <end position="155"/>
    </location>
</feature>
<evidence type="ECO:0000259" key="2">
    <source>
        <dbReference type="Pfam" id="PF05662"/>
    </source>
</evidence>
<sequence length="1198" mass="117006">MNKIYRVIWNASIGAWVAVSELAKSQTKTKSLKISAGSKSASNQLRLIMTVMGVWVFTGSAFADTAPRTVVAAGNGLTALCAGASDTLQVSGLNPVALGCGSKALGDYSTGIGFRARANGMAAQAMGVETDAVGIYALAVGYAAQARGQSTTSLGVASKAMADNAIAIGSRAIATGLNAITLGSSITDPTVTWTVGASGVSSIAIGQNNAAVGTNAIAIGQKSQSNATNAIALGQGSISSVNNSVALGALTTTTAATGTGFSTNQALTNVTGVVSVGSTGAVRRIQNLADGAADSDATTVAQLKSLGSNVGTLIGGSTSLNADGTLTNSNIGGTGQSTVDAAIKAATTKVVAGTNTTVGFDAATNTFTVNATATAAGTEPHYYSVNDAGTQGANYNNDGATGVNALAAGINAKANAKSSLAVGENTQVNVDYSTALGHGAAVSKLITDPNVDDGTNAPSLALGGQVTGRTSVAIGRAEVKGNSSYAMGDNAKAIGHGVIAIGSNATAGVEGDQNLFSNGLSQTKGSTAIGYSSSAKGTNSLALGATAYAEDYSVAVGSGAKAIDGSFAFGNNTQALQRGALAVGESAKVDAYNGTALGSLSSVSQEDGVALGSKSVADRAATGLTGVVYSNAFASAADKAAVDATKADLAAVSVGGNYLKPDGSTGIHRRQITNLAAGTQDSDAVNVAQLNALAQTALSFEGNTGGVVSKMLGEKIDIVGGMSSVDPTAASAENIRTTKNANGQLEVQLAKNLTGLESMVVGNSTIDNTGLTIVGGPSITTGGINAGGSVISNVGTGVAGTDAVNVDQLNAAKTKVTAGSNTSVDFDAATNTYTVNATAAGPESHYFSVNDGGTPSGNYNNDGATGDDALAVGHNALASGVNSSALGNGAEATATKAVAVGNLAIASGQNTTALGSNAQSTGVFSTAIGANTIAAGQDSFAMGSGAEAQQTYSLAIGAGAKSYAENGVTVGGSIKSAHSVGMGIDSLVDVNAEGSVAIGDFANVLNKNGTVVGSNGEINADNGSALGSGTYVNAKGGVALGAGSGATRDATGTGAVYTPSNLKQNDIDSINATKSNQFGAVSVGYRNANDPTDFQTRQIVNVAAGTEDSDAVNVAQLKAAANAAQAGLDFAVKYDANTDGSINKDSVSLTGTAAVSNKDPITGDITTTGGTSLNNVATAGDYTNVANASKGVNAGDLN</sequence>
<dbReference type="Gene3D" id="2.150.10.10">
    <property type="entry name" value="Serralysin-like metalloprotease, C-terminal"/>
    <property type="match status" value="6"/>
</dbReference>
<feature type="domain" description="Trimeric autotransporter adhesin YadA-like head" evidence="1">
    <location>
        <begin position="864"/>
        <end position="890"/>
    </location>
</feature>
<feature type="domain" description="Trimeric autotransporter adhesin YadA-like head" evidence="1">
    <location>
        <begin position="592"/>
        <end position="615"/>
    </location>
</feature>
<dbReference type="Pfam" id="PF05662">
    <property type="entry name" value="YadA_stalk"/>
    <property type="match status" value="4"/>
</dbReference>
<evidence type="ECO:0000313" key="4">
    <source>
        <dbReference type="EMBL" id="TCM66655.1"/>
    </source>
</evidence>
<feature type="domain" description="Trimeric autotransporter adhesin YadA-like stalk" evidence="2">
    <location>
        <begin position="284"/>
        <end position="324"/>
    </location>
</feature>
<dbReference type="EMBL" id="SLVJ01000012">
    <property type="protein sequence ID" value="TCM66655.1"/>
    <property type="molecule type" value="Genomic_DNA"/>
</dbReference>
<evidence type="ECO:0000313" key="5">
    <source>
        <dbReference type="Proteomes" id="UP000294963"/>
    </source>
</evidence>
<feature type="domain" description="Trimeric autotransporter adhesin YadA-like head" evidence="1">
    <location>
        <begin position="525"/>
        <end position="545"/>
    </location>
</feature>